<comment type="similarity">
    <text evidence="1 2">Belongs to the small heat shock protein (HSP20) family.</text>
</comment>
<dbReference type="EMBL" id="CAJNYU010003491">
    <property type="protein sequence ID" value="CAF3676856.1"/>
    <property type="molecule type" value="Genomic_DNA"/>
</dbReference>
<dbReference type="Proteomes" id="UP000663851">
    <property type="component" value="Unassembled WGS sequence"/>
</dbReference>
<comment type="caution">
    <text evidence="10">The sequence shown here is derived from an EMBL/GenBank/DDBJ whole genome shotgun (WGS) entry which is preliminary data.</text>
</comment>
<dbReference type="AlphaFoldDB" id="A0A820ZMN7"/>
<dbReference type="InterPro" id="IPR002068">
    <property type="entry name" value="A-crystallin/Hsp20_dom"/>
</dbReference>
<dbReference type="Proteomes" id="UP000663873">
    <property type="component" value="Unassembled WGS sequence"/>
</dbReference>
<feature type="domain" description="SHSP" evidence="4">
    <location>
        <begin position="156"/>
        <end position="267"/>
    </location>
</feature>
<proteinExistence type="inferred from homology"/>
<dbReference type="Proteomes" id="UP000663862">
    <property type="component" value="Unassembled WGS sequence"/>
</dbReference>
<evidence type="ECO:0000256" key="3">
    <source>
        <dbReference type="SAM" id="MobiDB-lite"/>
    </source>
</evidence>
<evidence type="ECO:0000256" key="1">
    <source>
        <dbReference type="PROSITE-ProRule" id="PRU00285"/>
    </source>
</evidence>
<dbReference type="EMBL" id="CAJNYD010000117">
    <property type="protein sequence ID" value="CAF3217348.1"/>
    <property type="molecule type" value="Genomic_DNA"/>
</dbReference>
<dbReference type="Proteomes" id="UP000663825">
    <property type="component" value="Unassembled WGS sequence"/>
</dbReference>
<protein>
    <recommendedName>
        <fullName evidence="4">SHSP domain-containing protein</fullName>
    </recommendedName>
</protein>
<feature type="region of interest" description="Disordered" evidence="3">
    <location>
        <begin position="274"/>
        <end position="301"/>
    </location>
</feature>
<name>A0A820ZMN7_9BILA</name>
<dbReference type="EMBL" id="CAJOBP010002016">
    <property type="protein sequence ID" value="CAF4328819.1"/>
    <property type="molecule type" value="Genomic_DNA"/>
</dbReference>
<evidence type="ECO:0000313" key="8">
    <source>
        <dbReference type="EMBL" id="CAF4328819.1"/>
    </source>
</evidence>
<dbReference type="EMBL" id="CAJNXB010000069">
    <property type="protein sequence ID" value="CAF3018021.1"/>
    <property type="molecule type" value="Genomic_DNA"/>
</dbReference>
<evidence type="ECO:0000313" key="9">
    <source>
        <dbReference type="EMBL" id="CAF4428012.1"/>
    </source>
</evidence>
<accession>A0A820ZMN7</accession>
<evidence type="ECO:0000313" key="5">
    <source>
        <dbReference type="EMBL" id="CAF3018021.1"/>
    </source>
</evidence>
<sequence length="396" mass="45854">MSRYYSNSDDVHYASRQRSDGLQASGWQSPLPTNHVIPISSVIRLVIDCPFGSKKCDYSIDKSQQGRLIVTARRRHTCKSDDFSASNKDNNMAVQTFTIPPDADVDHLESHVERYTNCLIIQIPRLSSSYMNTSPISTPLIRPPDYLLPTTASTTSQVILGDSQLHRNYYDNNRKLEYLIDCNGYTADELDVFIQDYDLMVQGRTRRATSPVPIQRILSKEFSRKISLPTTVDLTKVISYFENGQLRVEAPIKREIYYRDNAILSPESLSTVKYSPVQSPIPGTHQRHYRRQERVSRHREYDRGNNVRSLSPVQRTYSTEGFDYPVYRSTRDLDMGDDLRRSRHQGMYKYERYASNGDGAKLQPILTSVYSPRQEVARARTTHHYYPMDEDMHFMY</sequence>
<evidence type="ECO:0000259" key="4">
    <source>
        <dbReference type="PROSITE" id="PS01031"/>
    </source>
</evidence>
<dbReference type="CDD" id="cd06464">
    <property type="entry name" value="ACD_sHsps-like"/>
    <property type="match status" value="1"/>
</dbReference>
<dbReference type="PROSITE" id="PS01031">
    <property type="entry name" value="SHSP"/>
    <property type="match status" value="1"/>
</dbReference>
<evidence type="ECO:0000313" key="10">
    <source>
        <dbReference type="EMBL" id="CAF4565278.1"/>
    </source>
</evidence>
<evidence type="ECO:0000313" key="7">
    <source>
        <dbReference type="EMBL" id="CAF3676856.1"/>
    </source>
</evidence>
<evidence type="ECO:0000313" key="12">
    <source>
        <dbReference type="Proteomes" id="UP000663873"/>
    </source>
</evidence>
<evidence type="ECO:0000313" key="11">
    <source>
        <dbReference type="Proteomes" id="UP000663862"/>
    </source>
</evidence>
<keyword evidence="12" id="KW-1185">Reference proteome</keyword>
<reference evidence="10" key="1">
    <citation type="submission" date="2021-02" db="EMBL/GenBank/DDBJ databases">
        <authorList>
            <person name="Nowell W R."/>
        </authorList>
    </citation>
    <scope>NUCLEOTIDE SEQUENCE</scope>
</reference>
<dbReference type="OrthoDB" id="10006425at2759"/>
<evidence type="ECO:0000313" key="6">
    <source>
        <dbReference type="EMBL" id="CAF3217348.1"/>
    </source>
</evidence>
<organism evidence="10 11">
    <name type="scientific">Rotaria socialis</name>
    <dbReference type="NCBI Taxonomy" id="392032"/>
    <lineage>
        <taxon>Eukaryota</taxon>
        <taxon>Metazoa</taxon>
        <taxon>Spiralia</taxon>
        <taxon>Gnathifera</taxon>
        <taxon>Rotifera</taxon>
        <taxon>Eurotatoria</taxon>
        <taxon>Bdelloidea</taxon>
        <taxon>Philodinida</taxon>
        <taxon>Philodinidae</taxon>
        <taxon>Rotaria</taxon>
    </lineage>
</organism>
<dbReference type="InterPro" id="IPR008978">
    <property type="entry name" value="HSP20-like_chaperone"/>
</dbReference>
<feature type="compositionally biased region" description="Basic and acidic residues" evidence="3">
    <location>
        <begin position="292"/>
        <end position="301"/>
    </location>
</feature>
<dbReference type="Pfam" id="PF00011">
    <property type="entry name" value="HSP20"/>
    <property type="match status" value="1"/>
</dbReference>
<dbReference type="Gene3D" id="2.60.40.790">
    <property type="match status" value="1"/>
</dbReference>
<dbReference type="EMBL" id="CAJOBQ010002529">
    <property type="protein sequence ID" value="CAF4565278.1"/>
    <property type="molecule type" value="Genomic_DNA"/>
</dbReference>
<gene>
    <name evidence="7" type="ORF">FME351_LOCUS26099</name>
    <name evidence="9" type="ORF">HFQ381_LOCUS22113</name>
    <name evidence="6" type="ORF">LUA448_LOCUS3079</name>
    <name evidence="5" type="ORF">TIS948_LOCUS2297</name>
    <name evidence="10" type="ORF">TSG867_LOCUS25581</name>
    <name evidence="8" type="ORF">UJA718_LOCUS14357</name>
</gene>
<dbReference type="SUPFAM" id="SSF49764">
    <property type="entry name" value="HSP20-like chaperones"/>
    <property type="match status" value="1"/>
</dbReference>
<evidence type="ECO:0000256" key="2">
    <source>
        <dbReference type="RuleBase" id="RU003616"/>
    </source>
</evidence>
<dbReference type="Proteomes" id="UP000663869">
    <property type="component" value="Unassembled WGS sequence"/>
</dbReference>
<dbReference type="EMBL" id="CAJOBO010002054">
    <property type="protein sequence ID" value="CAF4428012.1"/>
    <property type="molecule type" value="Genomic_DNA"/>
</dbReference>
<dbReference type="Proteomes" id="UP000663833">
    <property type="component" value="Unassembled WGS sequence"/>
</dbReference>